<evidence type="ECO:0000256" key="5">
    <source>
        <dbReference type="ARBA" id="ARBA00023002"/>
    </source>
</evidence>
<comment type="similarity">
    <text evidence="2">Belongs to the tyrosinase family.</text>
</comment>
<reference evidence="14" key="1">
    <citation type="submission" date="2021-03" db="EMBL/GenBank/DDBJ databases">
        <authorList>
            <person name="Tagirdzhanova G."/>
        </authorList>
    </citation>
    <scope>NUCLEOTIDE SEQUENCE</scope>
</reference>
<comment type="cofactor">
    <cofactor evidence="1">
        <name>Cu(2+)</name>
        <dbReference type="ChEBI" id="CHEBI:29036"/>
    </cofactor>
</comment>
<dbReference type="Proteomes" id="UP000664521">
    <property type="component" value="Unassembled WGS sequence"/>
</dbReference>
<evidence type="ECO:0000256" key="11">
    <source>
        <dbReference type="SAM" id="SignalP"/>
    </source>
</evidence>
<evidence type="ECO:0000256" key="8">
    <source>
        <dbReference type="ARBA" id="ARBA00023101"/>
    </source>
</evidence>
<dbReference type="EMBL" id="CAJPDS010000067">
    <property type="protein sequence ID" value="CAF9933381.1"/>
    <property type="molecule type" value="Genomic_DNA"/>
</dbReference>
<keyword evidence="11" id="KW-0732">Signal</keyword>
<dbReference type="PROSITE" id="PS00497">
    <property type="entry name" value="TYROSINASE_1"/>
    <property type="match status" value="1"/>
</dbReference>
<comment type="catalytic activity">
    <reaction evidence="9">
        <text>2 L-dopa + O2 = 2 L-dopaquinone + 2 H2O</text>
        <dbReference type="Rhea" id="RHEA:34287"/>
        <dbReference type="ChEBI" id="CHEBI:15377"/>
        <dbReference type="ChEBI" id="CHEBI:15379"/>
        <dbReference type="ChEBI" id="CHEBI:57504"/>
        <dbReference type="ChEBI" id="CHEBI:57924"/>
        <dbReference type="EC" id="1.14.18.1"/>
    </reaction>
</comment>
<dbReference type="Pfam" id="PF18132">
    <property type="entry name" value="Tyrosinase_C"/>
    <property type="match status" value="1"/>
</dbReference>
<dbReference type="Pfam" id="PF00264">
    <property type="entry name" value="Tyrosinase"/>
    <property type="match status" value="1"/>
</dbReference>
<dbReference type="OrthoDB" id="1658288at2759"/>
<comment type="catalytic activity">
    <reaction evidence="10">
        <text>L-tyrosine + O2 = L-dopaquinone + H2O</text>
        <dbReference type="Rhea" id="RHEA:18117"/>
        <dbReference type="ChEBI" id="CHEBI:15377"/>
        <dbReference type="ChEBI" id="CHEBI:15379"/>
        <dbReference type="ChEBI" id="CHEBI:57924"/>
        <dbReference type="ChEBI" id="CHEBI:58315"/>
        <dbReference type="EC" id="1.14.18.1"/>
    </reaction>
</comment>
<dbReference type="PRINTS" id="PR00092">
    <property type="entry name" value="TYROSINASE"/>
</dbReference>
<keyword evidence="8" id="KW-0470">Melanin biosynthesis</keyword>
<evidence type="ECO:0000256" key="6">
    <source>
        <dbReference type="ARBA" id="ARBA00023008"/>
    </source>
</evidence>
<dbReference type="SUPFAM" id="SSF48056">
    <property type="entry name" value="Di-copper centre-containing domain"/>
    <property type="match status" value="1"/>
</dbReference>
<evidence type="ECO:0000256" key="9">
    <source>
        <dbReference type="ARBA" id="ARBA00048233"/>
    </source>
</evidence>
<evidence type="ECO:0000256" key="4">
    <source>
        <dbReference type="ARBA" id="ARBA00022723"/>
    </source>
</evidence>
<dbReference type="GO" id="GO:0004503">
    <property type="term" value="F:tyrosinase activity"/>
    <property type="evidence" value="ECO:0007669"/>
    <property type="project" value="UniProtKB-EC"/>
</dbReference>
<gene>
    <name evidence="14" type="ORF">HETSPECPRED_008631</name>
</gene>
<sequence length="571" mass="62769">MITLSWLCAALALALAPNSYAFAITGLQGGVNAATGERPIRQEISVFQYAGAAFDLYILALQQLMQRDQADPFSFYRIAGIHGYPHTSWDGAVGQFSNGYCPHGSILFPTWHRAYMVLFEQILSGLAQQIASTYPESSKATYQSAASTLRVPYWDWASETSMPDVINQPNININTPNGSQTIANPLYNYTFHPLPSPPDFPNVKQGKYPSTVRYPDDKGRSQPSGANAALKHNAGGIRATIYNLLTQVQTYAAFSNTGSNDGRTSSYNSLENLHNAIHILVGGNYGHMQYISLSSFDPVFFLHHVNVDRLFAMWQAVYADTYLTAQVDAAGTYTNTPGASEDVTSALTPFHLDDSGTFHTSNTTRSTRAFGYTYPELLDWNMDHQILAFDVKGHINELYGPKTTASKRRSETRLTVAEMSHDYSINVVVNGSDITSGMYVRLFLGPIPKQENLWSTASSLVGSHIINGPSRGLVFGQIPLTPKLINYNLSSLGSETVIPLIQKILNYRIQSFDGRSVGVNILPSLKFAVVSRNVTHLGPNEFPEYGPLVTYPDATKSLWPHGLHEGESMPA</sequence>
<dbReference type="InterPro" id="IPR041640">
    <property type="entry name" value="Tyrosinase_C"/>
</dbReference>
<feature type="domain" description="Tyrosinase copper-binding" evidence="13">
    <location>
        <begin position="297"/>
        <end position="308"/>
    </location>
</feature>
<keyword evidence="7" id="KW-0503">Monooxygenase</keyword>
<organism evidence="14 15">
    <name type="scientific">Heterodermia speciosa</name>
    <dbReference type="NCBI Taxonomy" id="116794"/>
    <lineage>
        <taxon>Eukaryota</taxon>
        <taxon>Fungi</taxon>
        <taxon>Dikarya</taxon>
        <taxon>Ascomycota</taxon>
        <taxon>Pezizomycotina</taxon>
        <taxon>Lecanoromycetes</taxon>
        <taxon>OSLEUM clade</taxon>
        <taxon>Lecanoromycetidae</taxon>
        <taxon>Caliciales</taxon>
        <taxon>Physciaceae</taxon>
        <taxon>Heterodermia</taxon>
    </lineage>
</organism>
<comment type="caution">
    <text evidence="14">The sequence shown here is derived from an EMBL/GenBank/DDBJ whole genome shotgun (WGS) entry which is preliminary data.</text>
</comment>
<dbReference type="EC" id="1.14.18.1" evidence="3"/>
<dbReference type="InterPro" id="IPR050316">
    <property type="entry name" value="Tyrosinase/Hemocyanin"/>
</dbReference>
<dbReference type="InterPro" id="IPR008922">
    <property type="entry name" value="Di-copper_centre_dom_sf"/>
</dbReference>
<proteinExistence type="inferred from homology"/>
<accession>A0A8H3G5H2</accession>
<evidence type="ECO:0000313" key="14">
    <source>
        <dbReference type="EMBL" id="CAF9933381.1"/>
    </source>
</evidence>
<evidence type="ECO:0000256" key="2">
    <source>
        <dbReference type="ARBA" id="ARBA00009928"/>
    </source>
</evidence>
<keyword evidence="15" id="KW-1185">Reference proteome</keyword>
<evidence type="ECO:0000259" key="12">
    <source>
        <dbReference type="PROSITE" id="PS00497"/>
    </source>
</evidence>
<evidence type="ECO:0000256" key="1">
    <source>
        <dbReference type="ARBA" id="ARBA00001973"/>
    </source>
</evidence>
<feature type="signal peptide" evidence="11">
    <location>
        <begin position="1"/>
        <end position="21"/>
    </location>
</feature>
<dbReference type="InterPro" id="IPR002227">
    <property type="entry name" value="Tyrosinase_Cu-bd"/>
</dbReference>
<name>A0A8H3G5H2_9LECA</name>
<dbReference type="AlphaFoldDB" id="A0A8H3G5H2"/>
<dbReference type="PANTHER" id="PTHR11474">
    <property type="entry name" value="TYROSINASE FAMILY MEMBER"/>
    <property type="match status" value="1"/>
</dbReference>
<keyword evidence="6" id="KW-0186">Copper</keyword>
<evidence type="ECO:0000256" key="3">
    <source>
        <dbReference type="ARBA" id="ARBA00011906"/>
    </source>
</evidence>
<dbReference type="GO" id="GO:0046872">
    <property type="term" value="F:metal ion binding"/>
    <property type="evidence" value="ECO:0007669"/>
    <property type="project" value="UniProtKB-KW"/>
</dbReference>
<dbReference type="PANTHER" id="PTHR11474:SF76">
    <property type="entry name" value="SHKT DOMAIN-CONTAINING PROTEIN"/>
    <property type="match status" value="1"/>
</dbReference>
<evidence type="ECO:0000313" key="15">
    <source>
        <dbReference type="Proteomes" id="UP000664521"/>
    </source>
</evidence>
<evidence type="ECO:0000259" key="13">
    <source>
        <dbReference type="PROSITE" id="PS00498"/>
    </source>
</evidence>
<feature type="domain" description="Tyrosinase copper-binding" evidence="12">
    <location>
        <begin position="103"/>
        <end position="120"/>
    </location>
</feature>
<evidence type="ECO:0000256" key="7">
    <source>
        <dbReference type="ARBA" id="ARBA00023033"/>
    </source>
</evidence>
<keyword evidence="4" id="KW-0479">Metal-binding</keyword>
<protein>
    <recommendedName>
        <fullName evidence="3">tyrosinase</fullName>
        <ecNumber evidence="3">1.14.18.1</ecNumber>
    </recommendedName>
</protein>
<dbReference type="Gene3D" id="1.10.1280.10">
    <property type="entry name" value="Di-copper center containing domain from catechol oxidase"/>
    <property type="match status" value="1"/>
</dbReference>
<dbReference type="GO" id="GO:0042438">
    <property type="term" value="P:melanin biosynthetic process"/>
    <property type="evidence" value="ECO:0007669"/>
    <property type="project" value="UniProtKB-KW"/>
</dbReference>
<dbReference type="PROSITE" id="PS00498">
    <property type="entry name" value="TYROSINASE_2"/>
    <property type="match status" value="1"/>
</dbReference>
<feature type="chain" id="PRO_5034625992" description="tyrosinase" evidence="11">
    <location>
        <begin position="22"/>
        <end position="571"/>
    </location>
</feature>
<keyword evidence="5" id="KW-0560">Oxidoreductase</keyword>
<evidence type="ECO:0000256" key="10">
    <source>
        <dbReference type="ARBA" id="ARBA00048881"/>
    </source>
</evidence>